<sequence>MSDQGATPIETVRRIRVPPNPGIFRALGLNQSFEAAVADLVDNSLDAEATEVLVRFVLRSGRVMQLLIIDNGKGMDELRIDAAMQLGRPKSEAKASHGRYGMGLKSASFGQASTLTVMSKRTRRHAQGRRMYRERPGRDFDVDVLNPETVAHRLGQQLRLVGPGITGKTGTVVQWNDCRSFPQSRDPAVTTAFVDKQVAALRWHLGMVYHRLLERGEVEIIVDAYEADDDESGPPVIIEPVNPFPYPARRTGCPGYPKDLVAELADSKVTLRCCIWPARSDSHQYRLYGKPVESFQGLYLYRKNRLLMAGGWGGVIHEKKSYRLARVAIDIDEHLDVFKMSVEKAGVQLSEELVHAIEQASDGRGSSFRDYLNDAEQAFKKGNVRKRKRTKILPPGQGLHPRVKRAIERESPLLEGEDPIRIRWKRISSDDFVEVDRQNRTLWLNNIYRSAVLHGYPAGMNDVPLVKTLLFLLYEDLFRGQAMGPKDKENRDFWGEVLTAAAEAEERNQYE</sequence>
<comment type="caution">
    <text evidence="1">The sequence shown here is derived from an EMBL/GenBank/DDBJ whole genome shotgun (WGS) entry which is preliminary data.</text>
</comment>
<evidence type="ECO:0008006" key="3">
    <source>
        <dbReference type="Google" id="ProtNLM"/>
    </source>
</evidence>
<name>A0A1A2RX96_9MYCO</name>
<proteinExistence type="predicted"/>
<reference evidence="1 2" key="1">
    <citation type="submission" date="2016-06" db="EMBL/GenBank/DDBJ databases">
        <authorList>
            <person name="Kjaerup R.B."/>
            <person name="Dalgaard T.S."/>
            <person name="Juul-Madsen H.R."/>
        </authorList>
    </citation>
    <scope>NUCLEOTIDE SEQUENCE [LARGE SCALE GENOMIC DNA]</scope>
    <source>
        <strain evidence="1 2">E2464</strain>
    </source>
</reference>
<organism evidence="1 2">
    <name type="scientific">Mycobacterium colombiense</name>
    <dbReference type="NCBI Taxonomy" id="339268"/>
    <lineage>
        <taxon>Bacteria</taxon>
        <taxon>Bacillati</taxon>
        <taxon>Actinomycetota</taxon>
        <taxon>Actinomycetes</taxon>
        <taxon>Mycobacteriales</taxon>
        <taxon>Mycobacteriaceae</taxon>
        <taxon>Mycobacterium</taxon>
        <taxon>Mycobacterium avium complex (MAC)</taxon>
    </lineage>
</organism>
<protein>
    <recommendedName>
        <fullName evidence="3">ATP-binding protein</fullName>
    </recommendedName>
</protein>
<dbReference type="Proteomes" id="UP000093861">
    <property type="component" value="Unassembled WGS sequence"/>
</dbReference>
<dbReference type="Gene3D" id="3.30.565.10">
    <property type="entry name" value="Histidine kinase-like ATPase, C-terminal domain"/>
    <property type="match status" value="1"/>
</dbReference>
<dbReference type="Pfam" id="PF13589">
    <property type="entry name" value="HATPase_c_3"/>
    <property type="match status" value="1"/>
</dbReference>
<dbReference type="InterPro" id="IPR036890">
    <property type="entry name" value="HATPase_C_sf"/>
</dbReference>
<evidence type="ECO:0000313" key="1">
    <source>
        <dbReference type="EMBL" id="OBH56601.1"/>
    </source>
</evidence>
<dbReference type="AlphaFoldDB" id="A0A1A2RX96"/>
<dbReference type="RefSeq" id="WP_064953095.1">
    <property type="nucleotide sequence ID" value="NZ_LZJS01000125.1"/>
</dbReference>
<accession>A0A1A2RX96</accession>
<gene>
    <name evidence="1" type="ORF">A5685_07745</name>
</gene>
<dbReference type="EMBL" id="LZJS01000125">
    <property type="protein sequence ID" value="OBH56601.1"/>
    <property type="molecule type" value="Genomic_DNA"/>
</dbReference>
<evidence type="ECO:0000313" key="2">
    <source>
        <dbReference type="Proteomes" id="UP000093861"/>
    </source>
</evidence>
<dbReference type="SUPFAM" id="SSF55874">
    <property type="entry name" value="ATPase domain of HSP90 chaperone/DNA topoisomerase II/histidine kinase"/>
    <property type="match status" value="1"/>
</dbReference>